<dbReference type="InterPro" id="IPR046075">
    <property type="entry name" value="DUF6093"/>
</dbReference>
<protein>
    <recommendedName>
        <fullName evidence="3">Head-tail adaptor protein</fullName>
    </recommendedName>
</protein>
<sequence length="133" mass="14201">MAPLNGTRVIPVGWSAHHRPVVEGSFNLACEVWRPGDGPPPFGQDEAPAVLVWSGQCRLQQRATGDGGKVVADQAVQVRDYLAVLPYEVLALVRSGEAGDVLKAGGRSYMILDALQGSELWECDLMLQSTDGG</sequence>
<reference evidence="1 2" key="1">
    <citation type="submission" date="2018-07" db="EMBL/GenBank/DDBJ databases">
        <title>Arthrobacter sp. nov., isolated from raw cow's milk with high bacterial count.</title>
        <authorList>
            <person name="Hahne J."/>
            <person name="Isele D."/>
            <person name="Lipski A."/>
        </authorList>
    </citation>
    <scope>NUCLEOTIDE SEQUENCE [LARGE SCALE GENOMIC DNA]</scope>
    <source>
        <strain evidence="1 2">JZ R-35</strain>
    </source>
</reference>
<gene>
    <name evidence="1" type="ORF">DWB68_10150</name>
</gene>
<evidence type="ECO:0000313" key="2">
    <source>
        <dbReference type="Proteomes" id="UP000265419"/>
    </source>
</evidence>
<dbReference type="AlphaFoldDB" id="A0A399JCA0"/>
<dbReference type="Pfam" id="PF19586">
    <property type="entry name" value="DUF6093"/>
    <property type="match status" value="1"/>
</dbReference>
<accession>A0A399JCA0</accession>
<name>A0A399JCA0_9MICC</name>
<evidence type="ECO:0000313" key="1">
    <source>
        <dbReference type="EMBL" id="RII41879.1"/>
    </source>
</evidence>
<dbReference type="EMBL" id="QQXK01000019">
    <property type="protein sequence ID" value="RII41879.1"/>
    <property type="molecule type" value="Genomic_DNA"/>
</dbReference>
<comment type="caution">
    <text evidence="1">The sequence shown here is derived from an EMBL/GenBank/DDBJ whole genome shotgun (WGS) entry which is preliminary data.</text>
</comment>
<keyword evidence="2" id="KW-1185">Reference proteome</keyword>
<dbReference type="Proteomes" id="UP000265419">
    <property type="component" value="Unassembled WGS sequence"/>
</dbReference>
<evidence type="ECO:0008006" key="3">
    <source>
        <dbReference type="Google" id="ProtNLM"/>
    </source>
</evidence>
<proteinExistence type="predicted"/>
<dbReference type="RefSeq" id="WP_119425029.1">
    <property type="nucleotide sequence ID" value="NZ_QQXK01000019.1"/>
</dbReference>
<organism evidence="1 2">
    <name type="scientific">Galactobacter valiniphilus</name>
    <dbReference type="NCBI Taxonomy" id="2676122"/>
    <lineage>
        <taxon>Bacteria</taxon>
        <taxon>Bacillati</taxon>
        <taxon>Actinomycetota</taxon>
        <taxon>Actinomycetes</taxon>
        <taxon>Micrococcales</taxon>
        <taxon>Micrococcaceae</taxon>
        <taxon>Galactobacter</taxon>
    </lineage>
</organism>